<dbReference type="InterPro" id="IPR005174">
    <property type="entry name" value="KIB1-4_b-propeller"/>
</dbReference>
<protein>
    <recommendedName>
        <fullName evidence="1">KIB1-4 beta-propeller domain-containing protein</fullName>
    </recommendedName>
</protein>
<name>A0A835FLN1_9POAL</name>
<dbReference type="PANTHER" id="PTHR44259">
    <property type="entry name" value="OS07G0183000 PROTEIN-RELATED"/>
    <property type="match status" value="1"/>
</dbReference>
<sequence>MQANKWQQRRGRRGPFHPREVWNSREVMRWCGDSARFGILPRSPADAARRELKASIDSAASCHLLPSRRRLSSEWRHGMGETPRLNEDRAADFPSRVAAYQVNKCGGSQGMRHSCATDAFLSKAWRLRLRLRPRCYKALRSEHGSIHSCPTQPSTQAAYLVIAGCIVSGRPAYPSTVSFSSSSASNDAAAVPWADLLPELCGLVVDHLDPISALRFPAVCTGWAATCKENNPLLRSGAPMLLTSGLDTEGVVTEHDVDAGAFGLHDVSATTGSGRSSFLGEAEGLKGRTWIGGKDDWLVTADYNLLLNLVTGDRVPLPPFDAANQQGVKLLDVPGYLHVTSEVHHWHKILKVTLCQTPAHLGGYVAVALFSDGLLASTAVGDKCWTVLKNPATASRLDLSYMDAIVIKGKLFAVNESGRVYSWDMSSKTMEPAMVQGPEVETTRHYGGFYLATSTRRQLLLVYVYGDTELFRDSRVHSRLVFNERWSFDELGMSLHELDAGGSGAWRRVTDLGDDRALFLGANHPFYITVPPGSEDLKANCVYVADTPSGYDAGVFDLNKGEEDGFQRADKTAVSGERTLIEETPGGSGRAASSTQPFRCYKYASGHNDVSQPDSSALSRSPDTQRWSAGATYFDDAVVVPWADLLPEMCDLVLDRLDAVSVVRFPAACSAWAAASKTTPRFLSSTPALITSLVDPEGYDIEYNVEEGTFGLHDVITGKSFQGEAPGLKNRTWVGGKDDWLVTTGMRCGVELLNLVTGERVPLPSFTTIPGLRVQEFSDVRTPAHPKGVLAVTLFSFDLIAFTAAGDEGWTPLKNPAVMQYQREYTDAIVFNGKVLAATTFGDIYSWDMDHDGTAAEPTLMPGPEEIHIDPDFIRSFYLAVSSHGERLQVVCLYGYSDKDRCSMRIVVKGKRRFFYACRVSLHELDAAAGTWRRVRDLGGSSWVATTRSTSLCHPAADWVYVADLNGYDASAFNLKLADGEWGYYSNYPAMGSSQQMPMWFRPTAHPVFANKRT</sequence>
<reference evidence="2" key="1">
    <citation type="submission" date="2020-07" db="EMBL/GenBank/DDBJ databases">
        <title>Genome sequence and genetic diversity analysis of an under-domesticated orphan crop, white fonio (Digitaria exilis).</title>
        <authorList>
            <person name="Bennetzen J.L."/>
            <person name="Chen S."/>
            <person name="Ma X."/>
            <person name="Wang X."/>
            <person name="Yssel A.E.J."/>
            <person name="Chaluvadi S.R."/>
            <person name="Johnson M."/>
            <person name="Gangashetty P."/>
            <person name="Hamidou F."/>
            <person name="Sanogo M.D."/>
            <person name="Zwaenepoel A."/>
            <person name="Wallace J."/>
            <person name="Van De Peer Y."/>
            <person name="Van Deynze A."/>
        </authorList>
    </citation>
    <scope>NUCLEOTIDE SEQUENCE</scope>
    <source>
        <tissue evidence="2">Leaves</tissue>
    </source>
</reference>
<feature type="domain" description="KIB1-4 beta-propeller" evidence="1">
    <location>
        <begin position="719"/>
        <end position="973"/>
    </location>
</feature>
<dbReference type="PANTHER" id="PTHR44259:SF103">
    <property type="entry name" value="F-BOX DOMAIN CONTAINING PROTEIN"/>
    <property type="match status" value="1"/>
</dbReference>
<dbReference type="Proteomes" id="UP000636709">
    <property type="component" value="Unassembled WGS sequence"/>
</dbReference>
<comment type="caution">
    <text evidence="2">The sequence shown here is derived from an EMBL/GenBank/DDBJ whole genome shotgun (WGS) entry which is preliminary data.</text>
</comment>
<evidence type="ECO:0000313" key="3">
    <source>
        <dbReference type="Proteomes" id="UP000636709"/>
    </source>
</evidence>
<evidence type="ECO:0000259" key="1">
    <source>
        <dbReference type="Pfam" id="PF03478"/>
    </source>
</evidence>
<dbReference type="OrthoDB" id="642536at2759"/>
<accession>A0A835FLN1</accession>
<evidence type="ECO:0000313" key="2">
    <source>
        <dbReference type="EMBL" id="KAF8762787.1"/>
    </source>
</evidence>
<gene>
    <name evidence="2" type="ORF">HU200_009095</name>
</gene>
<proteinExistence type="predicted"/>
<dbReference type="AlphaFoldDB" id="A0A835FLN1"/>
<dbReference type="EMBL" id="JACEFO010000612">
    <property type="protein sequence ID" value="KAF8762787.1"/>
    <property type="molecule type" value="Genomic_DNA"/>
</dbReference>
<dbReference type="Pfam" id="PF03478">
    <property type="entry name" value="Beta-prop_KIB1-4"/>
    <property type="match status" value="2"/>
</dbReference>
<keyword evidence="3" id="KW-1185">Reference proteome</keyword>
<feature type="domain" description="KIB1-4 beta-propeller" evidence="1">
    <location>
        <begin position="284"/>
        <end position="557"/>
    </location>
</feature>
<dbReference type="InterPro" id="IPR050942">
    <property type="entry name" value="F-box_BR-signaling"/>
</dbReference>
<organism evidence="2 3">
    <name type="scientific">Digitaria exilis</name>
    <dbReference type="NCBI Taxonomy" id="1010633"/>
    <lineage>
        <taxon>Eukaryota</taxon>
        <taxon>Viridiplantae</taxon>
        <taxon>Streptophyta</taxon>
        <taxon>Embryophyta</taxon>
        <taxon>Tracheophyta</taxon>
        <taxon>Spermatophyta</taxon>
        <taxon>Magnoliopsida</taxon>
        <taxon>Liliopsida</taxon>
        <taxon>Poales</taxon>
        <taxon>Poaceae</taxon>
        <taxon>PACMAD clade</taxon>
        <taxon>Panicoideae</taxon>
        <taxon>Panicodae</taxon>
        <taxon>Paniceae</taxon>
        <taxon>Anthephorinae</taxon>
        <taxon>Digitaria</taxon>
    </lineage>
</organism>